<sequence length="292" mass="34168">MKMEFRVYQLTYANDLTENGGALHEYLASMAKLPGEHGFEYCITSEIDYDDHVITFCFSEEFASDVSSVDDEKNIYTPDVAPYINTIMALDLREKRFLVQNRDYPANNLKKDLTMTRIRLMLNEAFENTYNSVFNTLDTDREVNENEFIHLFENNRVSALWVTIPNNYRVLPEHEQIFEDEAINRNWIEGWNNDHSKMHEILLKAPGRGGEGDLRHSPIAKSLLNMVGAYVKQINYWDENDKSHEVSRNSLMRFVVNGINIRSLPVTSIDRLSLEIRNRREELREFRASDEI</sequence>
<dbReference type="EMBL" id="WKKV01000044">
    <property type="protein sequence ID" value="MSE04234.1"/>
    <property type="molecule type" value="Genomic_DNA"/>
</dbReference>
<geneLocation type="plasmid" evidence="2">
    <name>unnamed01</name>
</geneLocation>
<protein>
    <submittedName>
        <fullName evidence="1">Uncharacterized protein</fullName>
    </submittedName>
</protein>
<evidence type="ECO:0000313" key="2">
    <source>
        <dbReference type="EMBL" id="MSE04234.1"/>
    </source>
</evidence>
<comment type="caution">
    <text evidence="1">The sequence shown here is derived from an EMBL/GenBank/DDBJ whole genome shotgun (WGS) entry which is preliminary data.</text>
</comment>
<gene>
    <name evidence="1" type="ORF">GKC39_18835</name>
    <name evidence="2" type="ORF">GKC39_19650</name>
</gene>
<dbReference type="AlphaFoldDB" id="A0A6A8LQB3"/>
<keyword evidence="2" id="KW-0614">Plasmid</keyword>
<organism evidence="1">
    <name type="scientific">Bacillus velezensis</name>
    <dbReference type="NCBI Taxonomy" id="492670"/>
    <lineage>
        <taxon>Bacteria</taxon>
        <taxon>Bacillati</taxon>
        <taxon>Bacillota</taxon>
        <taxon>Bacilli</taxon>
        <taxon>Bacillales</taxon>
        <taxon>Bacillaceae</taxon>
        <taxon>Bacillus</taxon>
        <taxon>Bacillus amyloliquefaciens group</taxon>
    </lineage>
</organism>
<dbReference type="RefSeq" id="WP_032861539.1">
    <property type="nucleotide sequence ID" value="NZ_BPWC01000001.1"/>
</dbReference>
<reference evidence="1" key="1">
    <citation type="submission" date="2019-11" db="EMBL/GenBank/DDBJ databases">
        <title>Draft Genome Sequence of Plant Growth-Promoting Rhizosphere-Associated Bacteria.</title>
        <authorList>
            <person name="Vasilyev I.Y."/>
            <person name="Radchenko V."/>
            <person name="Ilnitskaya E.V."/>
        </authorList>
    </citation>
    <scope>NUCLEOTIDE SEQUENCE</scope>
    <source>
        <strain evidence="1">VRA_517_n</strain>
        <plasmid evidence="2">unnamed01</plasmid>
    </source>
</reference>
<evidence type="ECO:0000313" key="1">
    <source>
        <dbReference type="EMBL" id="MSE04099.1"/>
    </source>
</evidence>
<name>A0A6A8LQB3_BACVE</name>
<proteinExistence type="predicted"/>
<accession>A0A6A8LQB3</accession>
<dbReference type="EMBL" id="WKKV01000015">
    <property type="protein sequence ID" value="MSE04099.1"/>
    <property type="molecule type" value="Genomic_DNA"/>
</dbReference>